<dbReference type="GO" id="GO:0005886">
    <property type="term" value="C:plasma membrane"/>
    <property type="evidence" value="ECO:0007669"/>
    <property type="project" value="TreeGrafter"/>
</dbReference>
<feature type="domain" description="Ig-like" evidence="12">
    <location>
        <begin position="428"/>
        <end position="510"/>
    </location>
</feature>
<dbReference type="CTD" id="338313"/>
<dbReference type="InterPro" id="IPR013162">
    <property type="entry name" value="CD80_C2-set"/>
</dbReference>
<dbReference type="Proteomes" id="UP000515145">
    <property type="component" value="Chromosome 13"/>
</dbReference>
<dbReference type="CDD" id="cd00096">
    <property type="entry name" value="Ig"/>
    <property type="match status" value="2"/>
</dbReference>
<evidence type="ECO:0000256" key="3">
    <source>
        <dbReference type="ARBA" id="ARBA00022737"/>
    </source>
</evidence>
<dbReference type="Pfam" id="PF13895">
    <property type="entry name" value="Ig_2"/>
    <property type="match status" value="1"/>
</dbReference>
<gene>
    <name evidence="14" type="primary">mcamb</name>
</gene>
<evidence type="ECO:0000256" key="8">
    <source>
        <dbReference type="ARBA" id="ARBA00023319"/>
    </source>
</evidence>
<dbReference type="SMART" id="SM00408">
    <property type="entry name" value="IGc2"/>
    <property type="match status" value="2"/>
</dbReference>
<evidence type="ECO:0000256" key="2">
    <source>
        <dbReference type="ARBA" id="ARBA00022692"/>
    </source>
</evidence>
<protein>
    <submittedName>
        <fullName evidence="14">Melanoma cell adhesion molecule b isoform X1</fullName>
    </submittedName>
</protein>
<dbReference type="Pfam" id="PF08205">
    <property type="entry name" value="C2-set_2"/>
    <property type="match status" value="1"/>
</dbReference>
<keyword evidence="7" id="KW-0325">Glycoprotein</keyword>
<dbReference type="SUPFAM" id="SSF48726">
    <property type="entry name" value="Immunoglobulin"/>
    <property type="match status" value="4"/>
</dbReference>
<reference evidence="14" key="1">
    <citation type="submission" date="2025-08" db="UniProtKB">
        <authorList>
            <consortium name="RefSeq"/>
        </authorList>
    </citation>
    <scope>IDENTIFICATION</scope>
</reference>
<organism evidence="13 14">
    <name type="scientific">Parambassis ranga</name>
    <name type="common">Indian glassy fish</name>
    <dbReference type="NCBI Taxonomy" id="210632"/>
    <lineage>
        <taxon>Eukaryota</taxon>
        <taxon>Metazoa</taxon>
        <taxon>Chordata</taxon>
        <taxon>Craniata</taxon>
        <taxon>Vertebrata</taxon>
        <taxon>Euteleostomi</taxon>
        <taxon>Actinopterygii</taxon>
        <taxon>Neopterygii</taxon>
        <taxon>Teleostei</taxon>
        <taxon>Neoteleostei</taxon>
        <taxon>Acanthomorphata</taxon>
        <taxon>Ovalentaria</taxon>
        <taxon>Ambassidae</taxon>
        <taxon>Parambassis</taxon>
    </lineage>
</organism>
<evidence type="ECO:0000259" key="12">
    <source>
        <dbReference type="PROSITE" id="PS50835"/>
    </source>
</evidence>
<name>A0A6P7JCU1_9TELE</name>
<evidence type="ECO:0000256" key="4">
    <source>
        <dbReference type="ARBA" id="ARBA00022989"/>
    </source>
</evidence>
<dbReference type="Pfam" id="PF07679">
    <property type="entry name" value="I-set"/>
    <property type="match status" value="1"/>
</dbReference>
<feature type="domain" description="Ig-like" evidence="12">
    <location>
        <begin position="343"/>
        <end position="415"/>
    </location>
</feature>
<sequence length="623" mass="68374">MALRNTVALLVGLVALFHTWGAWAIVEVNMEDKVEVSIKETAQITCMYTSDEGSGGMVIEWFYVTRSGDKQRIYHQDPVSNTVDKGTPYMDRINVSTATGVVVLTISDVQVEDEREFTCRIKGLTDGSGEGRTKLRVFATPERPTIEAVETGVSVDKFEPSKIGTCEVKNGYPRPNVTWYRDNMPLLSSPGDTIIEFRTTTESNGLLSVVSELSRKVVKEDKNAKFYCEVNYFVPGATQMTESAPITITIYYPSTEVYIWVESPKGKIKEGDVVELRCTGNGNDPSALLSIKHTRSGETWETDTAQINATRINSGEYECQIVDTESFESLTNTTEVFVNYLDPAVVVPEQPAMVLQGKDVMATCNAVSSLQTETTWFKDGEEISKGHTLILTNATFDTSGTYTCVVSVTELEDMQTNGTLIVHVQGPPQIRKDRTVIETVNREVDLKCHVRGYPVPTIIWTAGGKVSKGFQKVTENGVESVLKVQVTSDMTAVCNASNEYGSDTSTFNIKAIAHTTTQATSTTTTTTISNPSVKTETAKPPKKVKKESNGVIIAVVIICLLLLAVLGSVLYFLYKKGKICGRSGKQDLTKSNKDNIVVEMKSDNTEEAILLGVNGEKQPQSHQ</sequence>
<evidence type="ECO:0000256" key="10">
    <source>
        <dbReference type="SAM" id="Phobius"/>
    </source>
</evidence>
<dbReference type="InterPro" id="IPR013783">
    <property type="entry name" value="Ig-like_fold"/>
</dbReference>
<evidence type="ECO:0000256" key="6">
    <source>
        <dbReference type="ARBA" id="ARBA00023157"/>
    </source>
</evidence>
<feature type="domain" description="Ig-like" evidence="12">
    <location>
        <begin position="40"/>
        <end position="136"/>
    </location>
</feature>
<dbReference type="OrthoDB" id="6431884at2759"/>
<dbReference type="RefSeq" id="XP_028274563.1">
    <property type="nucleotide sequence ID" value="XM_028418762.1"/>
</dbReference>
<feature type="region of interest" description="Disordered" evidence="9">
    <location>
        <begin position="522"/>
        <end position="541"/>
    </location>
</feature>
<evidence type="ECO:0000256" key="9">
    <source>
        <dbReference type="SAM" id="MobiDB-lite"/>
    </source>
</evidence>
<feature type="domain" description="Ig-like" evidence="12">
    <location>
        <begin position="253"/>
        <end position="331"/>
    </location>
</feature>
<feature type="domain" description="Ig-like" evidence="12">
    <location>
        <begin position="144"/>
        <end position="247"/>
    </location>
</feature>
<evidence type="ECO:0000313" key="13">
    <source>
        <dbReference type="Proteomes" id="UP000515145"/>
    </source>
</evidence>
<evidence type="ECO:0000256" key="11">
    <source>
        <dbReference type="SAM" id="SignalP"/>
    </source>
</evidence>
<keyword evidence="2 10" id="KW-0812">Transmembrane</keyword>
<keyword evidence="3" id="KW-0677">Repeat</keyword>
<feature type="transmembrane region" description="Helical" evidence="10">
    <location>
        <begin position="551"/>
        <end position="574"/>
    </location>
</feature>
<dbReference type="AlphaFoldDB" id="A0A6P7JCU1"/>
<keyword evidence="6" id="KW-1015">Disulfide bond</keyword>
<feature type="chain" id="PRO_5027611273" evidence="11">
    <location>
        <begin position="25"/>
        <end position="623"/>
    </location>
</feature>
<evidence type="ECO:0000256" key="5">
    <source>
        <dbReference type="ARBA" id="ARBA00023136"/>
    </source>
</evidence>
<dbReference type="InterPro" id="IPR007110">
    <property type="entry name" value="Ig-like_dom"/>
</dbReference>
<dbReference type="PANTHER" id="PTHR11973">
    <property type="entry name" value="CELL SURFACE GLYCOPROTEIN MUC18-RELATED"/>
    <property type="match status" value="1"/>
</dbReference>
<dbReference type="InterPro" id="IPR013106">
    <property type="entry name" value="Ig_V-set"/>
</dbReference>
<keyword evidence="8" id="KW-0393">Immunoglobulin domain</keyword>
<dbReference type="GO" id="GO:0005055">
    <property type="term" value="F:laminin receptor activity"/>
    <property type="evidence" value="ECO:0007669"/>
    <property type="project" value="TreeGrafter"/>
</dbReference>
<proteinExistence type="predicted"/>
<feature type="signal peptide" evidence="11">
    <location>
        <begin position="1"/>
        <end position="24"/>
    </location>
</feature>
<dbReference type="GeneID" id="114444305"/>
<dbReference type="Gene3D" id="2.60.40.10">
    <property type="entry name" value="Immunoglobulins"/>
    <property type="match status" value="5"/>
</dbReference>
<keyword evidence="5 10" id="KW-0472">Membrane</keyword>
<dbReference type="InterPro" id="IPR003598">
    <property type="entry name" value="Ig_sub2"/>
</dbReference>
<dbReference type="InterPro" id="IPR013098">
    <property type="entry name" value="Ig_I-set"/>
</dbReference>
<comment type="subcellular location">
    <subcellularLocation>
        <location evidence="1">Membrane</location>
        <topology evidence="1">Single-pass type I membrane protein</topology>
    </subcellularLocation>
</comment>
<keyword evidence="13" id="KW-1185">Reference proteome</keyword>
<dbReference type="InterPro" id="IPR036179">
    <property type="entry name" value="Ig-like_dom_sf"/>
</dbReference>
<evidence type="ECO:0000256" key="7">
    <source>
        <dbReference type="ARBA" id="ARBA00023180"/>
    </source>
</evidence>
<evidence type="ECO:0000313" key="14">
    <source>
        <dbReference type="RefSeq" id="XP_028274563.1"/>
    </source>
</evidence>
<keyword evidence="4 10" id="KW-1133">Transmembrane helix</keyword>
<dbReference type="Pfam" id="PF07686">
    <property type="entry name" value="V-set"/>
    <property type="match status" value="1"/>
</dbReference>
<dbReference type="PROSITE" id="PS50835">
    <property type="entry name" value="IG_LIKE"/>
    <property type="match status" value="5"/>
</dbReference>
<dbReference type="SMART" id="SM00409">
    <property type="entry name" value="IG"/>
    <property type="match status" value="4"/>
</dbReference>
<dbReference type="InParanoid" id="A0A6P7JCU1"/>
<dbReference type="InterPro" id="IPR051116">
    <property type="entry name" value="Surface_Rcpt/Adhesion_Mol"/>
</dbReference>
<keyword evidence="11" id="KW-0732">Signal</keyword>
<dbReference type="PANTHER" id="PTHR11973:SF18">
    <property type="entry name" value="CELL SURFACE GLYCOPROTEIN MUC18"/>
    <property type="match status" value="1"/>
</dbReference>
<evidence type="ECO:0000256" key="1">
    <source>
        <dbReference type="ARBA" id="ARBA00004479"/>
    </source>
</evidence>
<dbReference type="InterPro" id="IPR003599">
    <property type="entry name" value="Ig_sub"/>
</dbReference>
<accession>A0A6P7JCU1</accession>